<name>A0A7S0GX68_9EUKA</name>
<accession>A0A7S0GX68</accession>
<dbReference type="AlphaFoldDB" id="A0A7S0GX68"/>
<organism evidence="3">
    <name type="scientific">Amorphochlora amoebiformis</name>
    <dbReference type="NCBI Taxonomy" id="1561963"/>
    <lineage>
        <taxon>Eukaryota</taxon>
        <taxon>Sar</taxon>
        <taxon>Rhizaria</taxon>
        <taxon>Cercozoa</taxon>
        <taxon>Chlorarachniophyceae</taxon>
        <taxon>Amorphochlora</taxon>
    </lineage>
</organism>
<evidence type="ECO:0000313" key="3">
    <source>
        <dbReference type="EMBL" id="CAD8451515.1"/>
    </source>
</evidence>
<dbReference type="EMBL" id="HBEM01015944">
    <property type="protein sequence ID" value="CAD8451515.1"/>
    <property type="molecule type" value="Transcribed_RNA"/>
</dbReference>
<evidence type="ECO:0000256" key="1">
    <source>
        <dbReference type="SAM" id="MobiDB-lite"/>
    </source>
</evidence>
<feature type="signal peptide" evidence="2">
    <location>
        <begin position="1"/>
        <end position="21"/>
    </location>
</feature>
<proteinExistence type="predicted"/>
<sequence length="359" mass="40795">MLNNLMLTLTLTLETLRKLNGTKAAQGNNEFGESNSAGGGAVTPPSVTNPSPGNPEKVTAEELGVGTNGIQDLVQLLDIAKGVSKREEIGGTDQDLDEDIERILNPIDAPVDEQYDRIRQELGEEAPIPKLKTSERKLADRLIMVLAKREMDEWPKLLKDSEIWRAQSNITFIRLRQRIAKCSNLEDEWILRVLERDLKTMHQQLLDKTGPFADTWTSDKLRKAAIDWSDGGTESMSETDRRLCDKLVAYFQSKDPSEWFSVLRDSKTWPAIAERFFYRLRARIRAERNDNQAKKLSEMRDILREAHQQVYGVEAPDMASLDSLGPDYRNIKQRGRTDVDGNTQYYWNKVIGGSGKKDK</sequence>
<protein>
    <recommendedName>
        <fullName evidence="4">FF domain-containing protein</fullName>
    </recommendedName>
</protein>
<evidence type="ECO:0008006" key="4">
    <source>
        <dbReference type="Google" id="ProtNLM"/>
    </source>
</evidence>
<evidence type="ECO:0000256" key="2">
    <source>
        <dbReference type="SAM" id="SignalP"/>
    </source>
</evidence>
<feature type="region of interest" description="Disordered" evidence="1">
    <location>
        <begin position="25"/>
        <end position="59"/>
    </location>
</feature>
<feature type="compositionally biased region" description="Polar residues" evidence="1">
    <location>
        <begin position="25"/>
        <end position="36"/>
    </location>
</feature>
<reference evidence="3" key="1">
    <citation type="submission" date="2021-01" db="EMBL/GenBank/DDBJ databases">
        <authorList>
            <person name="Corre E."/>
            <person name="Pelletier E."/>
            <person name="Niang G."/>
            <person name="Scheremetjew M."/>
            <person name="Finn R."/>
            <person name="Kale V."/>
            <person name="Holt S."/>
            <person name="Cochrane G."/>
            <person name="Meng A."/>
            <person name="Brown T."/>
            <person name="Cohen L."/>
        </authorList>
    </citation>
    <scope>NUCLEOTIDE SEQUENCE</scope>
    <source>
        <strain evidence="3">CCMP2058</strain>
    </source>
</reference>
<keyword evidence="2" id="KW-0732">Signal</keyword>
<gene>
    <name evidence="3" type="ORF">LAMO00422_LOCUS10986</name>
</gene>
<feature type="chain" id="PRO_5031293921" description="FF domain-containing protein" evidence="2">
    <location>
        <begin position="22"/>
        <end position="359"/>
    </location>
</feature>